<organism evidence="2 3">
    <name type="scientific">Thelohanellus kitauei</name>
    <name type="common">Myxosporean</name>
    <dbReference type="NCBI Taxonomy" id="669202"/>
    <lineage>
        <taxon>Eukaryota</taxon>
        <taxon>Metazoa</taxon>
        <taxon>Cnidaria</taxon>
        <taxon>Myxozoa</taxon>
        <taxon>Myxosporea</taxon>
        <taxon>Bivalvulida</taxon>
        <taxon>Platysporina</taxon>
        <taxon>Myxobolidae</taxon>
        <taxon>Thelohanellus</taxon>
    </lineage>
</organism>
<evidence type="ECO:0000313" key="3">
    <source>
        <dbReference type="Proteomes" id="UP000031668"/>
    </source>
</evidence>
<dbReference type="GO" id="GO:0005655">
    <property type="term" value="C:nucleolar ribonuclease P complex"/>
    <property type="evidence" value="ECO:0007669"/>
    <property type="project" value="InterPro"/>
</dbReference>
<dbReference type="PANTHER" id="PTHR22731:SF3">
    <property type="entry name" value="RIBONUCLEASES P_MRP PROTEIN SUBUNIT POP1"/>
    <property type="match status" value="1"/>
</dbReference>
<reference evidence="2 3" key="1">
    <citation type="journal article" date="2014" name="Genome Biol. Evol.">
        <title>The genome of the myxosporean Thelohanellus kitauei shows adaptations to nutrient acquisition within its fish host.</title>
        <authorList>
            <person name="Yang Y."/>
            <person name="Xiong J."/>
            <person name="Zhou Z."/>
            <person name="Huo F."/>
            <person name="Miao W."/>
            <person name="Ran C."/>
            <person name="Liu Y."/>
            <person name="Zhang J."/>
            <person name="Feng J."/>
            <person name="Wang M."/>
            <person name="Wang M."/>
            <person name="Wang L."/>
            <person name="Yao B."/>
        </authorList>
    </citation>
    <scope>NUCLEOTIDE SEQUENCE [LARGE SCALE GENOMIC DNA]</scope>
    <source>
        <strain evidence="2">Wuqing</strain>
    </source>
</reference>
<keyword evidence="3" id="KW-1185">Reference proteome</keyword>
<protein>
    <recommendedName>
        <fullName evidence="1">POPLD domain-containing protein</fullName>
    </recommendedName>
</protein>
<dbReference type="OrthoDB" id="10636565at2759"/>
<dbReference type="Pfam" id="PF08170">
    <property type="entry name" value="POPLD"/>
    <property type="match status" value="1"/>
</dbReference>
<proteinExistence type="predicted"/>
<feature type="domain" description="POPLD" evidence="1">
    <location>
        <begin position="185"/>
        <end position="265"/>
    </location>
</feature>
<evidence type="ECO:0000313" key="2">
    <source>
        <dbReference type="EMBL" id="KII62748.1"/>
    </source>
</evidence>
<dbReference type="InterPro" id="IPR039182">
    <property type="entry name" value="Pop1"/>
</dbReference>
<comment type="caution">
    <text evidence="2">The sequence shown here is derived from an EMBL/GenBank/DDBJ whole genome shotgun (WGS) entry which is preliminary data.</text>
</comment>
<name>A0A0C2IBP0_THEKT</name>
<dbReference type="GO" id="GO:0001682">
    <property type="term" value="P:tRNA 5'-leader removal"/>
    <property type="evidence" value="ECO:0007669"/>
    <property type="project" value="InterPro"/>
</dbReference>
<dbReference type="InterPro" id="IPR012590">
    <property type="entry name" value="POPLD_dom"/>
</dbReference>
<accession>A0A0C2IBP0</accession>
<dbReference type="PANTHER" id="PTHR22731">
    <property type="entry name" value="RIBONUCLEASES P/MRP PROTEIN SUBUNIT POP1"/>
    <property type="match status" value="1"/>
</dbReference>
<dbReference type="GO" id="GO:0000172">
    <property type="term" value="C:ribonuclease MRP complex"/>
    <property type="evidence" value="ECO:0007669"/>
    <property type="project" value="InterPro"/>
</dbReference>
<sequence length="402" mass="44991">MKHLMEHVGLVWCHPLMTQDICNCLQISNIDGLKIETVYNVSRLRLVGPLSMEAILTLIDPRDQSEFGLTCKSFEKHLVSCDILENGRIFGLPIRCKTIKKHYGSFYKTMGSKSTEKPDSGLLDSLKVPDGLVDSLLSFAGSEFEDFPVLMVVKRESNKKDKIKDSSIILKSNVPQGLPSGLSTGIDIICPRIAAKQVLNFLVFHGANIGGLREYRTVGLESFSRQYPEDYPNTCDLKTIELKPINVSNRKLLKRLKKIDTYYKKIQQLLINLSGSNSFSINGSQSAIVGTCSEQEQDFIFVGLVMDSKGVPTRLDPIYNIKTEVADLNLEEGDKEANFEIVGHVTDGDMSLSMGRGVGKGVVLTKHWNSFQEIKQIKRGYIKASNGAFYKCKLFIINKYFL</sequence>
<dbReference type="Proteomes" id="UP000031668">
    <property type="component" value="Unassembled WGS sequence"/>
</dbReference>
<dbReference type="AlphaFoldDB" id="A0A0C2IBP0"/>
<gene>
    <name evidence="2" type="ORF">RF11_01012</name>
</gene>
<evidence type="ECO:0000259" key="1">
    <source>
        <dbReference type="Pfam" id="PF08170"/>
    </source>
</evidence>
<dbReference type="EMBL" id="JWZT01004875">
    <property type="protein sequence ID" value="KII62748.1"/>
    <property type="molecule type" value="Genomic_DNA"/>
</dbReference>